<name>A0ABW5R8L1_9BACL</name>
<keyword evidence="2" id="KW-1185">Reference proteome</keyword>
<proteinExistence type="predicted"/>
<dbReference type="EMBL" id="JBHUMM010000007">
    <property type="protein sequence ID" value="MFD2670929.1"/>
    <property type="molecule type" value="Genomic_DNA"/>
</dbReference>
<organism evidence="1 2">
    <name type="scientific">Marinicrinis sediminis</name>
    <dbReference type="NCBI Taxonomy" id="1652465"/>
    <lineage>
        <taxon>Bacteria</taxon>
        <taxon>Bacillati</taxon>
        <taxon>Bacillota</taxon>
        <taxon>Bacilli</taxon>
        <taxon>Bacillales</taxon>
        <taxon>Paenibacillaceae</taxon>
    </lineage>
</organism>
<sequence length="72" mass="8679">MKWKIMKQDGRFWVCRKTWQSPDWMGIVKKDLRVLSNRRKEQMVEVWADCANRELAVKLLALLERSENKVSD</sequence>
<evidence type="ECO:0000313" key="1">
    <source>
        <dbReference type="EMBL" id="MFD2670929.1"/>
    </source>
</evidence>
<gene>
    <name evidence="1" type="ORF">ACFSUC_04815</name>
</gene>
<dbReference type="RefSeq" id="WP_379928352.1">
    <property type="nucleotide sequence ID" value="NZ_JBHUMM010000007.1"/>
</dbReference>
<reference evidence="2" key="1">
    <citation type="journal article" date="2019" name="Int. J. Syst. Evol. Microbiol.">
        <title>The Global Catalogue of Microorganisms (GCM) 10K type strain sequencing project: providing services to taxonomists for standard genome sequencing and annotation.</title>
        <authorList>
            <consortium name="The Broad Institute Genomics Platform"/>
            <consortium name="The Broad Institute Genome Sequencing Center for Infectious Disease"/>
            <person name="Wu L."/>
            <person name="Ma J."/>
        </authorList>
    </citation>
    <scope>NUCLEOTIDE SEQUENCE [LARGE SCALE GENOMIC DNA]</scope>
    <source>
        <strain evidence="2">KCTC 33676</strain>
    </source>
</reference>
<evidence type="ECO:0000313" key="2">
    <source>
        <dbReference type="Proteomes" id="UP001597497"/>
    </source>
</evidence>
<accession>A0ABW5R8L1</accession>
<protein>
    <submittedName>
        <fullName evidence="1">Uncharacterized protein</fullName>
    </submittedName>
</protein>
<dbReference type="Proteomes" id="UP001597497">
    <property type="component" value="Unassembled WGS sequence"/>
</dbReference>
<comment type="caution">
    <text evidence="1">The sequence shown here is derived from an EMBL/GenBank/DDBJ whole genome shotgun (WGS) entry which is preliminary data.</text>
</comment>